<dbReference type="PROSITE" id="PS50181">
    <property type="entry name" value="FBOX"/>
    <property type="match status" value="1"/>
</dbReference>
<dbReference type="InterPro" id="IPR055411">
    <property type="entry name" value="LRR_FXL15/At3g58940/PEG3-like"/>
</dbReference>
<dbReference type="STRING" id="74649.A0A2P6P5Q4"/>
<organism evidence="2 3">
    <name type="scientific">Rosa chinensis</name>
    <name type="common">China rose</name>
    <dbReference type="NCBI Taxonomy" id="74649"/>
    <lineage>
        <taxon>Eukaryota</taxon>
        <taxon>Viridiplantae</taxon>
        <taxon>Streptophyta</taxon>
        <taxon>Embryophyta</taxon>
        <taxon>Tracheophyta</taxon>
        <taxon>Spermatophyta</taxon>
        <taxon>Magnoliopsida</taxon>
        <taxon>eudicotyledons</taxon>
        <taxon>Gunneridae</taxon>
        <taxon>Pentapetalae</taxon>
        <taxon>rosids</taxon>
        <taxon>fabids</taxon>
        <taxon>Rosales</taxon>
        <taxon>Rosaceae</taxon>
        <taxon>Rosoideae</taxon>
        <taxon>Rosoideae incertae sedis</taxon>
        <taxon>Rosa</taxon>
    </lineage>
</organism>
<dbReference type="InterPro" id="IPR053781">
    <property type="entry name" value="F-box_AtFBL13-like"/>
</dbReference>
<dbReference type="PANTHER" id="PTHR31293:SF12">
    <property type="entry name" value="RNI-LIKE SUPERFAMILY PROTEIN"/>
    <property type="match status" value="1"/>
</dbReference>
<evidence type="ECO:0000313" key="3">
    <source>
        <dbReference type="Proteomes" id="UP000238479"/>
    </source>
</evidence>
<dbReference type="InterPro" id="IPR001810">
    <property type="entry name" value="F-box_dom"/>
</dbReference>
<sequence>MDLEGKLEAEAEDRISELPDAILCHILSFLPTTLYAVRTTILSTRWKNVWTSVPNLVFEDREFPGRFEAFMMFVDCVFSLRNNSSNILKFRFLGGSNVEKEDISRIDRWICTAVRGNVVELDLQFYSGTFEFKMPQSVFICKTLVTLRVESDCISYAPPSTSGPFPSLKLLDFTAFNDYTTSLVKLCPFCPVLEDLVIGINGYDKNVRISAPELKTLRIHSPWDEVIEFFY</sequence>
<feature type="domain" description="F-box" evidence="1">
    <location>
        <begin position="12"/>
        <end position="61"/>
    </location>
</feature>
<proteinExistence type="predicted"/>
<dbReference type="OMA" id="DENESCV"/>
<dbReference type="PANTHER" id="PTHR31293">
    <property type="entry name" value="RNI-LIKE SUPERFAMILY PROTEIN"/>
    <property type="match status" value="1"/>
</dbReference>
<dbReference type="SUPFAM" id="SSF52047">
    <property type="entry name" value="RNI-like"/>
    <property type="match status" value="1"/>
</dbReference>
<dbReference type="Proteomes" id="UP000238479">
    <property type="component" value="Chromosome 7"/>
</dbReference>
<dbReference type="InterPro" id="IPR036047">
    <property type="entry name" value="F-box-like_dom_sf"/>
</dbReference>
<dbReference type="SUPFAM" id="SSF81383">
    <property type="entry name" value="F-box domain"/>
    <property type="match status" value="1"/>
</dbReference>
<dbReference type="EMBL" id="PDCK01000045">
    <property type="protein sequence ID" value="PRQ17232.1"/>
    <property type="molecule type" value="Genomic_DNA"/>
</dbReference>
<reference evidence="2 3" key="1">
    <citation type="journal article" date="2018" name="Nat. Genet.">
        <title>The Rosa genome provides new insights in the design of modern roses.</title>
        <authorList>
            <person name="Bendahmane M."/>
        </authorList>
    </citation>
    <scope>NUCLEOTIDE SEQUENCE [LARGE SCALE GENOMIC DNA]</scope>
    <source>
        <strain evidence="3">cv. Old Blush</strain>
    </source>
</reference>
<dbReference type="InterPro" id="IPR055294">
    <property type="entry name" value="FBL60-like"/>
</dbReference>
<comment type="caution">
    <text evidence="2">The sequence shown here is derived from an EMBL/GenBank/DDBJ whole genome shotgun (WGS) entry which is preliminary data.</text>
</comment>
<dbReference type="Pfam" id="PF00646">
    <property type="entry name" value="F-box"/>
    <property type="match status" value="1"/>
</dbReference>
<dbReference type="Pfam" id="PF24758">
    <property type="entry name" value="LRR_At5g56370"/>
    <property type="match status" value="1"/>
</dbReference>
<evidence type="ECO:0000259" key="1">
    <source>
        <dbReference type="PROSITE" id="PS50181"/>
    </source>
</evidence>
<dbReference type="AlphaFoldDB" id="A0A2P6P5Q4"/>
<dbReference type="CDD" id="cd22160">
    <property type="entry name" value="F-box_AtFBL13-like"/>
    <property type="match status" value="1"/>
</dbReference>
<protein>
    <submittedName>
        <fullName evidence="2">Putative F-box domain, leucine-rich repeat domain, L domain-containing protein</fullName>
    </submittedName>
</protein>
<accession>A0A2P6P5Q4</accession>
<gene>
    <name evidence="2" type="ORF">RchiOBHm_Chr7g0192751</name>
</gene>
<dbReference type="Gramene" id="PRQ17232">
    <property type="protein sequence ID" value="PRQ17232"/>
    <property type="gene ID" value="RchiOBHm_Chr7g0192751"/>
</dbReference>
<name>A0A2P6P5Q4_ROSCH</name>
<keyword evidence="3" id="KW-1185">Reference proteome</keyword>
<evidence type="ECO:0000313" key="2">
    <source>
        <dbReference type="EMBL" id="PRQ17232.1"/>
    </source>
</evidence>